<evidence type="ECO:0000313" key="8">
    <source>
        <dbReference type="EMBL" id="MCZ4244945.1"/>
    </source>
</evidence>
<keyword evidence="5" id="KW-0378">Hydrolase</keyword>
<dbReference type="EMBL" id="JAPWGM010000004">
    <property type="protein sequence ID" value="MCZ4244945.1"/>
    <property type="molecule type" value="Genomic_DNA"/>
</dbReference>
<sequence>MKSSELFKKLKQAGWQEISQNGSHIKMKHPTIPGVLIYPYHGSKEIPKGTEKAIKKQAGLK</sequence>
<comment type="similarity">
    <text evidence="1">Belongs to the HicA mRNA interferase family.</text>
</comment>
<dbReference type="Gene3D" id="3.30.920.30">
    <property type="entry name" value="Hypothetical protein"/>
    <property type="match status" value="1"/>
</dbReference>
<reference evidence="8" key="1">
    <citation type="submission" date="2022-12" db="EMBL/GenBank/DDBJ databases">
        <title>Genome sequence of HCMS5-2.</title>
        <authorList>
            <person name="Woo H."/>
        </authorList>
    </citation>
    <scope>NUCLEOTIDE SEQUENCE</scope>
    <source>
        <strain evidence="8">HCMS5-2</strain>
    </source>
</reference>
<evidence type="ECO:0000256" key="2">
    <source>
        <dbReference type="ARBA" id="ARBA00022649"/>
    </source>
</evidence>
<evidence type="ECO:0000256" key="1">
    <source>
        <dbReference type="ARBA" id="ARBA00006620"/>
    </source>
</evidence>
<keyword evidence="3" id="KW-0540">Nuclease</keyword>
<evidence type="ECO:0000313" key="9">
    <source>
        <dbReference type="Proteomes" id="UP001144347"/>
    </source>
</evidence>
<keyword evidence="4" id="KW-0255">Endonuclease</keyword>
<keyword evidence="7" id="KW-0346">Stress response</keyword>
<evidence type="ECO:0000256" key="5">
    <source>
        <dbReference type="ARBA" id="ARBA00022801"/>
    </source>
</evidence>
<gene>
    <name evidence="8" type="ORF">O0955_13110</name>
</gene>
<accession>A0ABT4LAK9</accession>
<dbReference type="RefSeq" id="WP_269427998.1">
    <property type="nucleotide sequence ID" value="NZ_JAPWGM010000004.1"/>
</dbReference>
<evidence type="ECO:0000256" key="3">
    <source>
        <dbReference type="ARBA" id="ARBA00022722"/>
    </source>
</evidence>
<proteinExistence type="inferred from homology"/>
<dbReference type="Pfam" id="PF07927">
    <property type="entry name" value="HicA_toxin"/>
    <property type="match status" value="1"/>
</dbReference>
<dbReference type="Proteomes" id="UP001144347">
    <property type="component" value="Unassembled WGS sequence"/>
</dbReference>
<evidence type="ECO:0000256" key="6">
    <source>
        <dbReference type="ARBA" id="ARBA00022884"/>
    </source>
</evidence>
<comment type="caution">
    <text evidence="8">The sequence shown here is derived from an EMBL/GenBank/DDBJ whole genome shotgun (WGS) entry which is preliminary data.</text>
</comment>
<keyword evidence="2" id="KW-1277">Toxin-antitoxin system</keyword>
<dbReference type="SUPFAM" id="SSF54786">
    <property type="entry name" value="YcfA/nrd intein domain"/>
    <property type="match status" value="1"/>
</dbReference>
<keyword evidence="9" id="KW-1185">Reference proteome</keyword>
<evidence type="ECO:0000256" key="4">
    <source>
        <dbReference type="ARBA" id="ARBA00022759"/>
    </source>
</evidence>
<organism evidence="8 9">
    <name type="scientific">Pedobacter punctiformis</name>
    <dbReference type="NCBI Taxonomy" id="3004097"/>
    <lineage>
        <taxon>Bacteria</taxon>
        <taxon>Pseudomonadati</taxon>
        <taxon>Bacteroidota</taxon>
        <taxon>Sphingobacteriia</taxon>
        <taxon>Sphingobacteriales</taxon>
        <taxon>Sphingobacteriaceae</taxon>
        <taxon>Pedobacter</taxon>
    </lineage>
</organism>
<dbReference type="InterPro" id="IPR038570">
    <property type="entry name" value="HicA_sf"/>
</dbReference>
<evidence type="ECO:0000256" key="7">
    <source>
        <dbReference type="ARBA" id="ARBA00023016"/>
    </source>
</evidence>
<name>A0ABT4LAK9_9SPHI</name>
<keyword evidence="6" id="KW-0694">RNA-binding</keyword>
<protein>
    <submittedName>
        <fullName evidence="8">Type II toxin-antitoxin system HicA family toxin</fullName>
    </submittedName>
</protein>
<dbReference type="InterPro" id="IPR012933">
    <property type="entry name" value="HicA_mRNA_interferase"/>
</dbReference>